<dbReference type="PATRIC" id="fig|1202724.3.peg.3143"/>
<protein>
    <submittedName>
        <fullName evidence="2">Uncharacterized protein</fullName>
    </submittedName>
</protein>
<feature type="transmembrane region" description="Helical" evidence="1">
    <location>
        <begin position="71"/>
        <end position="88"/>
    </location>
</feature>
<feature type="transmembrane region" description="Helical" evidence="1">
    <location>
        <begin position="113"/>
        <end position="134"/>
    </location>
</feature>
<evidence type="ECO:0000313" key="3">
    <source>
        <dbReference type="Proteomes" id="UP000037755"/>
    </source>
</evidence>
<comment type="caution">
    <text evidence="2">The sequence shown here is derived from an EMBL/GenBank/DDBJ whole genome shotgun (WGS) entry which is preliminary data.</text>
</comment>
<dbReference type="STRING" id="1202724.AM493_15130"/>
<name>A0A0M9VJ12_9FLAO</name>
<keyword evidence="1" id="KW-1133">Transmembrane helix</keyword>
<sequence>MKLVIGFAASCLALGMLSQYQGKNSISEISATDFVIVIAVITLYTGFIILRNASTERKYVLLSLMRFWYNLIGHLLIMGTILYCFIYLNNTNNFITKDILKTYKEVEFSSKHFFTIFLGGISAGMFSVGFSYLVSMTLDKEYPQEEINNA</sequence>
<reference evidence="2 3" key="1">
    <citation type="submission" date="2015-08" db="EMBL/GenBank/DDBJ databases">
        <title>Whole genome sequence of Flavobacterium akiainvivens IK-1T, from decaying Wikstroemia oahuensis, an endemic Hawaiian shrub.</title>
        <authorList>
            <person name="Wan X."/>
            <person name="Hou S."/>
            <person name="Saito J."/>
            <person name="Donachie S."/>
        </authorList>
    </citation>
    <scope>NUCLEOTIDE SEQUENCE [LARGE SCALE GENOMIC DNA]</scope>
    <source>
        <strain evidence="2 3">IK-1</strain>
    </source>
</reference>
<feature type="transmembrane region" description="Helical" evidence="1">
    <location>
        <begin position="29"/>
        <end position="50"/>
    </location>
</feature>
<keyword evidence="1" id="KW-0472">Membrane</keyword>
<dbReference type="AlphaFoldDB" id="A0A0M9VJ12"/>
<gene>
    <name evidence="2" type="ORF">AM493_15130</name>
</gene>
<evidence type="ECO:0000256" key="1">
    <source>
        <dbReference type="SAM" id="Phobius"/>
    </source>
</evidence>
<organism evidence="2 3">
    <name type="scientific">Flavobacterium akiainvivens</name>
    <dbReference type="NCBI Taxonomy" id="1202724"/>
    <lineage>
        <taxon>Bacteria</taxon>
        <taxon>Pseudomonadati</taxon>
        <taxon>Bacteroidota</taxon>
        <taxon>Flavobacteriia</taxon>
        <taxon>Flavobacteriales</taxon>
        <taxon>Flavobacteriaceae</taxon>
        <taxon>Flavobacterium</taxon>
    </lineage>
</organism>
<keyword evidence="1" id="KW-0812">Transmembrane</keyword>
<keyword evidence="3" id="KW-1185">Reference proteome</keyword>
<proteinExistence type="predicted"/>
<evidence type="ECO:0000313" key="2">
    <source>
        <dbReference type="EMBL" id="KOS07219.1"/>
    </source>
</evidence>
<accession>A0A0M9VJ12</accession>
<dbReference type="EMBL" id="LIYD01000005">
    <property type="protein sequence ID" value="KOS07219.1"/>
    <property type="molecule type" value="Genomic_DNA"/>
</dbReference>
<dbReference type="Proteomes" id="UP000037755">
    <property type="component" value="Unassembled WGS sequence"/>
</dbReference>